<gene>
    <name evidence="2" type="ORF">A3J61_02550</name>
</gene>
<evidence type="ECO:0000313" key="3">
    <source>
        <dbReference type="Proteomes" id="UP000179686"/>
    </source>
</evidence>
<dbReference type="PANTHER" id="PTHR42692:SF1">
    <property type="entry name" value="NUCLEOTIDE PYROPHOSPHOHYDROLASE"/>
    <property type="match status" value="1"/>
</dbReference>
<dbReference type="InterPro" id="IPR004518">
    <property type="entry name" value="MazG-like_dom"/>
</dbReference>
<accession>A0A1F6VPY6</accession>
<dbReference type="STRING" id="1801752.A3J61_02550"/>
<dbReference type="PANTHER" id="PTHR42692">
    <property type="entry name" value="NUCLEOTIDE PYROPHOSPHOHYDROLASE"/>
    <property type="match status" value="1"/>
</dbReference>
<protein>
    <recommendedName>
        <fullName evidence="1">NTP pyrophosphohydrolase MazG-like domain-containing protein</fullName>
    </recommendedName>
</protein>
<dbReference type="Proteomes" id="UP000179686">
    <property type="component" value="Unassembled WGS sequence"/>
</dbReference>
<dbReference type="EMBL" id="MFUC01000025">
    <property type="protein sequence ID" value="OGI71703.1"/>
    <property type="molecule type" value="Genomic_DNA"/>
</dbReference>
<dbReference type="SUPFAM" id="SSF101386">
    <property type="entry name" value="all-alpha NTP pyrophosphatases"/>
    <property type="match status" value="1"/>
</dbReference>
<sequence length="181" mass="21221">MKIEKMQNRVETWVSQKQHAVKYFPPFQIMAQLAEEVAELESAMLDANFFTDKFEEVQKELGDVLFVLMCLANSKNLSPVLTKDPQLDLVYNQIVNEPRQKICKYLHQSVGSIAREVSHTDGFKKKKPGEQTDSLETHIGRMLYCLDELRKLYWLNTQTCFNLTMRKKESRDKFRFAKTPH</sequence>
<proteinExistence type="predicted"/>
<dbReference type="Gene3D" id="1.10.287.1080">
    <property type="entry name" value="MazG-like"/>
    <property type="match status" value="2"/>
</dbReference>
<name>A0A1F6VPY6_9BACT</name>
<dbReference type="AlphaFoldDB" id="A0A1F6VPY6"/>
<feature type="domain" description="NTP pyrophosphohydrolase MazG-like" evidence="1">
    <location>
        <begin position="28"/>
        <end position="74"/>
    </location>
</feature>
<organism evidence="2 3">
    <name type="scientific">Candidatus Nomurabacteria bacterium RIFCSPHIGHO2_02_FULL_38_15</name>
    <dbReference type="NCBI Taxonomy" id="1801752"/>
    <lineage>
        <taxon>Bacteria</taxon>
        <taxon>Candidatus Nomuraibacteriota</taxon>
    </lineage>
</organism>
<comment type="caution">
    <text evidence="2">The sequence shown here is derived from an EMBL/GenBank/DDBJ whole genome shotgun (WGS) entry which is preliminary data.</text>
</comment>
<dbReference type="InterPro" id="IPR047046">
    <property type="entry name" value="YpjD/YvdC"/>
</dbReference>
<dbReference type="Pfam" id="PF03819">
    <property type="entry name" value="MazG"/>
    <property type="match status" value="1"/>
</dbReference>
<evidence type="ECO:0000259" key="1">
    <source>
        <dbReference type="Pfam" id="PF03819"/>
    </source>
</evidence>
<evidence type="ECO:0000313" key="2">
    <source>
        <dbReference type="EMBL" id="OGI71703.1"/>
    </source>
</evidence>
<reference evidence="2 3" key="1">
    <citation type="journal article" date="2016" name="Nat. Commun.">
        <title>Thousands of microbial genomes shed light on interconnected biogeochemical processes in an aquifer system.</title>
        <authorList>
            <person name="Anantharaman K."/>
            <person name="Brown C.T."/>
            <person name="Hug L.A."/>
            <person name="Sharon I."/>
            <person name="Castelle C.J."/>
            <person name="Probst A.J."/>
            <person name="Thomas B.C."/>
            <person name="Singh A."/>
            <person name="Wilkins M.J."/>
            <person name="Karaoz U."/>
            <person name="Brodie E.L."/>
            <person name="Williams K.H."/>
            <person name="Hubbard S.S."/>
            <person name="Banfield J.F."/>
        </authorList>
    </citation>
    <scope>NUCLEOTIDE SEQUENCE [LARGE SCALE GENOMIC DNA]</scope>
</reference>